<evidence type="ECO:0000313" key="1">
    <source>
        <dbReference type="EMBL" id="MDH1339021.1"/>
    </source>
</evidence>
<name>A0AA42QAU1_ECTOL</name>
<proteinExistence type="predicted"/>
<dbReference type="AlphaFoldDB" id="A0AA42QAU1"/>
<evidence type="ECO:0000313" key="2">
    <source>
        <dbReference type="Proteomes" id="UP001161697"/>
    </source>
</evidence>
<protein>
    <submittedName>
        <fullName evidence="1">N-formylglutamate deformylase</fullName>
        <ecNumber evidence="1">3.5.1.68</ecNumber>
    </submittedName>
</protein>
<keyword evidence="1" id="KW-0378">Hydrolase</keyword>
<dbReference type="InterPro" id="IPR010247">
    <property type="entry name" value="HutG_amidohyd"/>
</dbReference>
<sequence length="260" mass="29694">MEQQLYQLHRGEAPLVVTMPHLGTYVPEEISQHFTADAQARIDTDWHLDRLYDFVEALGATVIRAEVSRYVVDLNRPPSGESLYPGQVVTSLCPTETFDGKPVYLPGYELTDEEIARRRARYWQPWHDCVAAELERLKAKHGRVVLWDAHSIRSLLPLHFEGRLPDFNIGTNSGRSCDQSILEPVLDAVREAAPLTHVLNGRYKGGYMTRHYGDPENQVHAVQMELAQACYMTELSPDQWDDEKAMAVRGVLERILRHYA</sequence>
<dbReference type="InterPro" id="IPR007709">
    <property type="entry name" value="N-FG_amidohydro"/>
</dbReference>
<dbReference type="Pfam" id="PF05013">
    <property type="entry name" value="FGase"/>
    <property type="match status" value="1"/>
</dbReference>
<dbReference type="Proteomes" id="UP001161697">
    <property type="component" value="Unassembled WGS sequence"/>
</dbReference>
<dbReference type="EC" id="3.5.1.68" evidence="1"/>
<dbReference type="GO" id="GO:0050129">
    <property type="term" value="F:N-formylglutamate deformylase activity"/>
    <property type="evidence" value="ECO:0007669"/>
    <property type="project" value="UniProtKB-EC"/>
</dbReference>
<dbReference type="RefSeq" id="WP_279534037.1">
    <property type="nucleotide sequence ID" value="NZ_CP104579.1"/>
</dbReference>
<dbReference type="NCBIfam" id="TIGR02017">
    <property type="entry name" value="hutG_amidohyd"/>
    <property type="match status" value="1"/>
</dbReference>
<gene>
    <name evidence="1" type="primary">hutG</name>
    <name evidence="1" type="ORF">N5J11_07175</name>
</gene>
<dbReference type="EMBL" id="JAOCJE010000001">
    <property type="protein sequence ID" value="MDH1339021.1"/>
    <property type="molecule type" value="Genomic_DNA"/>
</dbReference>
<dbReference type="SUPFAM" id="SSF53187">
    <property type="entry name" value="Zn-dependent exopeptidases"/>
    <property type="match status" value="1"/>
</dbReference>
<accession>A0AA42QAU1</accession>
<dbReference type="Gene3D" id="3.40.630.40">
    <property type="entry name" value="Zn-dependent exopeptidases"/>
    <property type="match status" value="1"/>
</dbReference>
<organism evidence="1 2">
    <name type="scientific">Ectopseudomonas oleovorans</name>
    <name type="common">Pseudomonas oleovorans</name>
    <dbReference type="NCBI Taxonomy" id="301"/>
    <lineage>
        <taxon>Bacteria</taxon>
        <taxon>Pseudomonadati</taxon>
        <taxon>Pseudomonadota</taxon>
        <taxon>Gammaproteobacteria</taxon>
        <taxon>Pseudomonadales</taxon>
        <taxon>Pseudomonadaceae</taxon>
        <taxon>Ectopseudomonas</taxon>
    </lineage>
</organism>
<comment type="caution">
    <text evidence="1">The sequence shown here is derived from an EMBL/GenBank/DDBJ whole genome shotgun (WGS) entry which is preliminary data.</text>
</comment>
<reference evidence="1" key="1">
    <citation type="submission" date="2022-09" db="EMBL/GenBank/DDBJ databases">
        <title>Intensive care unit water sources are persistently colonized with multi-drug resistant bacteria and are the site of extensive horizontal gene transfer of antibiotic resistance genes.</title>
        <authorList>
            <person name="Diorio-Toth L."/>
        </authorList>
    </citation>
    <scope>NUCLEOTIDE SEQUENCE</scope>
    <source>
        <strain evidence="1">GD03704</strain>
    </source>
</reference>